<dbReference type="AlphaFoldDB" id="A0A930FPM3"/>
<dbReference type="GO" id="GO:0009294">
    <property type="term" value="P:DNA-mediated transformation"/>
    <property type="evidence" value="ECO:0007669"/>
    <property type="project" value="InterPro"/>
</dbReference>
<dbReference type="EMBL" id="JABZMK010000043">
    <property type="protein sequence ID" value="MBF1129676.1"/>
    <property type="molecule type" value="Genomic_DNA"/>
</dbReference>
<dbReference type="PANTHER" id="PTHR43022:SF1">
    <property type="entry name" value="PROTEIN SMF"/>
    <property type="match status" value="1"/>
</dbReference>
<reference evidence="3" key="1">
    <citation type="submission" date="2020-04" db="EMBL/GenBank/DDBJ databases">
        <title>Deep metagenomics examines the oral microbiome during advanced dental caries in children, revealing novel taxa and co-occurrences with host molecules.</title>
        <authorList>
            <person name="Baker J.L."/>
            <person name="Morton J.T."/>
            <person name="Dinis M."/>
            <person name="Alvarez R."/>
            <person name="Tran N.C."/>
            <person name="Knight R."/>
            <person name="Edlund A."/>
        </authorList>
    </citation>
    <scope>NUCLEOTIDE SEQUENCE</scope>
    <source>
        <strain evidence="3">JCVI_32_bin.14</strain>
    </source>
</reference>
<dbReference type="Pfam" id="PF02481">
    <property type="entry name" value="DNA_processg_A"/>
    <property type="match status" value="1"/>
</dbReference>
<feature type="domain" description="Smf/DprA SLOG" evidence="2">
    <location>
        <begin position="78"/>
        <end position="286"/>
    </location>
</feature>
<dbReference type="NCBIfam" id="TIGR00732">
    <property type="entry name" value="dprA"/>
    <property type="match status" value="1"/>
</dbReference>
<dbReference type="InterPro" id="IPR003488">
    <property type="entry name" value="DprA"/>
</dbReference>
<dbReference type="Gene3D" id="3.40.50.450">
    <property type="match status" value="1"/>
</dbReference>
<evidence type="ECO:0000313" key="4">
    <source>
        <dbReference type="Proteomes" id="UP000757890"/>
    </source>
</evidence>
<dbReference type="RefSeq" id="WP_276640171.1">
    <property type="nucleotide sequence ID" value="NZ_DBEZZS010000023.1"/>
</dbReference>
<sequence length="363" mass="39564">MMDIFAAALPGCPRLGAKHMRALIEAFGTAEDVWKASDKEIVESHLLKGKTEASFLAYRKETEPEEIGEKLYRLQIRCVTWEDDLYPPLLQTTANPPAVLFYKGNDPVFEKTVAIVGSRKATPYGLQTAERIACGLAENGVTVVSGGARGIDSAAHEGALRGESPTVVALACGLDHVYPPENKNLFQKVIDNGGTIISEYPPGTPPLGRQFPARNRIIAGMSRGILVVEAAERSGALITSDFALEEGRDVFSVPGNIWLDSSRGTNHLIRSGAICCTSYEDILSEYGWNEKSISSKKESPEQLTLEEEVVYRFCCTGEEVTAEDILQQSGMSVMKITMLLLRLQLKGFIKETGSGRFITTGRG</sequence>
<organism evidence="3 4">
    <name type="scientific">Dialister invisus</name>
    <dbReference type="NCBI Taxonomy" id="218538"/>
    <lineage>
        <taxon>Bacteria</taxon>
        <taxon>Bacillati</taxon>
        <taxon>Bacillota</taxon>
        <taxon>Negativicutes</taxon>
        <taxon>Veillonellales</taxon>
        <taxon>Veillonellaceae</taxon>
        <taxon>Dialister</taxon>
    </lineage>
</organism>
<evidence type="ECO:0000256" key="1">
    <source>
        <dbReference type="ARBA" id="ARBA00006525"/>
    </source>
</evidence>
<comment type="similarity">
    <text evidence="1">Belongs to the DprA/Smf family.</text>
</comment>
<dbReference type="PANTHER" id="PTHR43022">
    <property type="entry name" value="PROTEIN SMF"/>
    <property type="match status" value="1"/>
</dbReference>
<dbReference type="InterPro" id="IPR057666">
    <property type="entry name" value="DrpA_SLOG"/>
</dbReference>
<comment type="caution">
    <text evidence="3">The sequence shown here is derived from an EMBL/GenBank/DDBJ whole genome shotgun (WGS) entry which is preliminary data.</text>
</comment>
<protein>
    <submittedName>
        <fullName evidence="3">DNA-protecting protein DprA</fullName>
    </submittedName>
</protein>
<evidence type="ECO:0000259" key="2">
    <source>
        <dbReference type="Pfam" id="PF02481"/>
    </source>
</evidence>
<dbReference type="SUPFAM" id="SSF102405">
    <property type="entry name" value="MCP/YpsA-like"/>
    <property type="match status" value="1"/>
</dbReference>
<evidence type="ECO:0000313" key="3">
    <source>
        <dbReference type="EMBL" id="MBF1129676.1"/>
    </source>
</evidence>
<name>A0A930FPM3_9FIRM</name>
<proteinExistence type="inferred from homology"/>
<accession>A0A930FPM3</accession>
<gene>
    <name evidence="3" type="primary">dprA</name>
    <name evidence="3" type="ORF">HXL70_06485</name>
</gene>
<dbReference type="Proteomes" id="UP000757890">
    <property type="component" value="Unassembled WGS sequence"/>
</dbReference>